<dbReference type="AlphaFoldDB" id="X1HPD0"/>
<name>X1HPD0_9ZZZZ</name>
<dbReference type="GO" id="GO:0005975">
    <property type="term" value="P:carbohydrate metabolic process"/>
    <property type="evidence" value="ECO:0007669"/>
    <property type="project" value="InterPro"/>
</dbReference>
<protein>
    <submittedName>
        <fullName evidence="1">Uncharacterized protein</fullName>
    </submittedName>
</protein>
<organism evidence="1">
    <name type="scientific">marine sediment metagenome</name>
    <dbReference type="NCBI Taxonomy" id="412755"/>
    <lineage>
        <taxon>unclassified sequences</taxon>
        <taxon>metagenomes</taxon>
        <taxon>ecological metagenomes</taxon>
    </lineage>
</organism>
<dbReference type="SUPFAM" id="SSF51569">
    <property type="entry name" value="Aldolase"/>
    <property type="match status" value="1"/>
</dbReference>
<dbReference type="Gene3D" id="3.20.20.70">
    <property type="entry name" value="Aldolase class I"/>
    <property type="match status" value="1"/>
</dbReference>
<comment type="caution">
    <text evidence="1">The sequence shown here is derived from an EMBL/GenBank/DDBJ whole genome shotgun (WGS) entry which is preliminary data.</text>
</comment>
<dbReference type="InterPro" id="IPR012062">
    <property type="entry name" value="GatZ/KbaZ-like"/>
</dbReference>
<proteinExistence type="predicted"/>
<evidence type="ECO:0000313" key="1">
    <source>
        <dbReference type="EMBL" id="GAH55689.1"/>
    </source>
</evidence>
<dbReference type="Pfam" id="PF08013">
    <property type="entry name" value="GatZ_KbaZ-like"/>
    <property type="match status" value="1"/>
</dbReference>
<dbReference type="EMBL" id="BARU01021012">
    <property type="protein sequence ID" value="GAH55689.1"/>
    <property type="molecule type" value="Genomic_DNA"/>
</dbReference>
<dbReference type="InterPro" id="IPR013785">
    <property type="entry name" value="Aldolase_TIM"/>
</dbReference>
<sequence>MIIKQKIDQSKLRDHSEKMGIPIVDLLLKKLDHLSKKENKKYTLFAACPNSYNVMVAALRAAKRANAPIKFAATLNQVDLDGGYTDWTRYLRSQ</sequence>
<reference evidence="1" key="1">
    <citation type="journal article" date="2014" name="Front. Microbiol.">
        <title>High frequency of phylogenetically diverse reductive dehalogenase-homologous genes in deep subseafloor sedimentary metagenomes.</title>
        <authorList>
            <person name="Kawai M."/>
            <person name="Futagami T."/>
            <person name="Toyoda A."/>
            <person name="Takaki Y."/>
            <person name="Nishi S."/>
            <person name="Hori S."/>
            <person name="Arai W."/>
            <person name="Tsubouchi T."/>
            <person name="Morono Y."/>
            <person name="Uchiyama I."/>
            <person name="Ito T."/>
            <person name="Fujiyama A."/>
            <person name="Inagaki F."/>
            <person name="Takami H."/>
        </authorList>
    </citation>
    <scope>NUCLEOTIDE SEQUENCE</scope>
    <source>
        <strain evidence="1">Expedition CK06-06</strain>
    </source>
</reference>
<gene>
    <name evidence="1" type="ORF">S03H2_34433</name>
</gene>
<accession>X1HPD0</accession>